<dbReference type="PANTHER" id="PTHR22763:SF184">
    <property type="entry name" value="E3 UBIQUITIN-PROTEIN LIGASE SYNOVIOLIN"/>
    <property type="match status" value="1"/>
</dbReference>
<evidence type="ECO:0000313" key="15">
    <source>
        <dbReference type="RefSeq" id="XP_030382198.1"/>
    </source>
</evidence>
<evidence type="ECO:0000256" key="8">
    <source>
        <dbReference type="ARBA" id="ARBA00022989"/>
    </source>
</evidence>
<evidence type="ECO:0000256" key="3">
    <source>
        <dbReference type="ARBA" id="ARBA00022679"/>
    </source>
</evidence>
<gene>
    <name evidence="15" type="primary">LOC115629784</name>
</gene>
<keyword evidence="8 12" id="KW-1133">Transmembrane helix</keyword>
<dbReference type="GO" id="GO:0043161">
    <property type="term" value="P:proteasome-mediated ubiquitin-dependent protein catabolic process"/>
    <property type="evidence" value="ECO:0007669"/>
    <property type="project" value="TreeGrafter"/>
</dbReference>
<dbReference type="InterPro" id="IPR050731">
    <property type="entry name" value="HRD1_E3_ubiq-ligases"/>
</dbReference>
<evidence type="ECO:0000256" key="11">
    <source>
        <dbReference type="SAM" id="MobiDB-lite"/>
    </source>
</evidence>
<evidence type="ECO:0000259" key="13">
    <source>
        <dbReference type="PROSITE" id="PS50089"/>
    </source>
</evidence>
<keyword evidence="14" id="KW-1185">Reference proteome</keyword>
<proteinExistence type="predicted"/>
<evidence type="ECO:0000256" key="1">
    <source>
        <dbReference type="ARBA" id="ARBA00004127"/>
    </source>
</evidence>
<keyword evidence="4 12" id="KW-0812">Transmembrane</keyword>
<dbReference type="GeneID" id="115629784"/>
<keyword evidence="9 12" id="KW-0472">Membrane</keyword>
<dbReference type="Proteomes" id="UP000504634">
    <property type="component" value="Unplaced"/>
</dbReference>
<keyword evidence="7" id="KW-0862">Zinc</keyword>
<evidence type="ECO:0000256" key="10">
    <source>
        <dbReference type="PROSITE-ProRule" id="PRU00175"/>
    </source>
</evidence>
<dbReference type="SMART" id="SM00184">
    <property type="entry name" value="RING"/>
    <property type="match status" value="1"/>
</dbReference>
<reference evidence="15" key="1">
    <citation type="submission" date="2025-08" db="UniProtKB">
        <authorList>
            <consortium name="RefSeq"/>
        </authorList>
    </citation>
    <scope>IDENTIFICATION</scope>
    <source>
        <strain evidence="15">11010-0011.00</strain>
        <tissue evidence="15">Whole body</tissue>
    </source>
</reference>
<dbReference type="OrthoDB" id="7759664at2759"/>
<protein>
    <submittedName>
        <fullName evidence="15">Uncharacterized protein LOC115629784</fullName>
    </submittedName>
</protein>
<dbReference type="SUPFAM" id="SSF57850">
    <property type="entry name" value="RING/U-box"/>
    <property type="match status" value="1"/>
</dbReference>
<accession>A0A6J2U400</accession>
<dbReference type="PROSITE" id="PS50089">
    <property type="entry name" value="ZF_RING_2"/>
    <property type="match status" value="1"/>
</dbReference>
<evidence type="ECO:0000313" key="14">
    <source>
        <dbReference type="Proteomes" id="UP000504634"/>
    </source>
</evidence>
<dbReference type="RefSeq" id="XP_030382198.1">
    <property type="nucleotide sequence ID" value="XM_030526338.1"/>
</dbReference>
<feature type="compositionally biased region" description="Low complexity" evidence="11">
    <location>
        <begin position="604"/>
        <end position="613"/>
    </location>
</feature>
<comment type="subcellular location">
    <subcellularLocation>
        <location evidence="1">Endomembrane system</location>
        <topology evidence="1">Multi-pass membrane protein</topology>
    </subcellularLocation>
</comment>
<dbReference type="InterPro" id="IPR057992">
    <property type="entry name" value="TPR_SYVN1_N"/>
</dbReference>
<keyword evidence="3" id="KW-0808">Transferase</keyword>
<dbReference type="InterPro" id="IPR001841">
    <property type="entry name" value="Znf_RING"/>
</dbReference>
<evidence type="ECO:0000256" key="12">
    <source>
        <dbReference type="SAM" id="Phobius"/>
    </source>
</evidence>
<evidence type="ECO:0000256" key="9">
    <source>
        <dbReference type="ARBA" id="ARBA00023136"/>
    </source>
</evidence>
<evidence type="ECO:0000256" key="4">
    <source>
        <dbReference type="ARBA" id="ARBA00022692"/>
    </source>
</evidence>
<name>A0A6J2U400_DROLE</name>
<feature type="transmembrane region" description="Helical" evidence="12">
    <location>
        <begin position="205"/>
        <end position="229"/>
    </location>
</feature>
<dbReference type="InterPro" id="IPR013083">
    <property type="entry name" value="Znf_RING/FYVE/PHD"/>
</dbReference>
<sequence length="613" mass="69519">MLWLFVHFIVCVILSAILIFYDGESLSLPFSYHAQQYEYYVIAVTAGALVTLFGRVGAIHTANAAVDPKGLCKLESNIYKSLIEYFAVFFVIGPNDVERWTYSGIALLVIRMFHWLTERRIQVLHRATIIRPSFHITQVLYLSGLFLVNSCNLLSNVSTSLEPLDILFLFEYAILMCNLFHSDCKYVCELLERNCVDSWHRNPRIYLIIQLVFLMIRAALYIFCNWFLLTKVMFLWIYNIRSIWETFRNIWDTLNEYLSSQKIVTHINTTLSQVSFTDIRTQGRNCVICRDAMSIKDTRKMPCGHIYHAECLGVWFQYQQTCPTCQFEFLVETRQQNGVNNRPGTAERIASAIVAHLPPASIVRPMGNLQHSEQTEKSQCEHMAEEPVTLSTQKTPAERLEIVAKKVLAILELKNRQARRETAGVEPSINVPPELIEELGQEIVNLQISERGGIAEDEEIESNYTDLDDSSANSDIQQSVPATINFNPNTGPVNHLPANVPSATFTPMPPMYPSYYPFTTWSHVPPMIPPPPMLGQPGPPSQQIVVNMPPNTGFFITGGYPNVPIPYPNLAPNMPPMHTSQIFPTPNGFDSMSMHSVEEPSNPPMDSNNPNHQ</sequence>
<comment type="pathway">
    <text evidence="2">Protein modification; protein ubiquitination.</text>
</comment>
<feature type="domain" description="RING-type" evidence="13">
    <location>
        <begin position="286"/>
        <end position="326"/>
    </location>
</feature>
<feature type="transmembrane region" description="Helical" evidence="12">
    <location>
        <begin position="37"/>
        <end position="56"/>
    </location>
</feature>
<dbReference type="Gene3D" id="3.30.40.10">
    <property type="entry name" value="Zinc/RING finger domain, C3HC4 (zinc finger)"/>
    <property type="match status" value="1"/>
</dbReference>
<dbReference type="GO" id="GO:0036503">
    <property type="term" value="P:ERAD pathway"/>
    <property type="evidence" value="ECO:0007669"/>
    <property type="project" value="TreeGrafter"/>
</dbReference>
<keyword evidence="5" id="KW-0479">Metal-binding</keyword>
<feature type="compositionally biased region" description="Polar residues" evidence="11">
    <location>
        <begin position="583"/>
        <end position="594"/>
    </location>
</feature>
<evidence type="ECO:0000256" key="7">
    <source>
        <dbReference type="ARBA" id="ARBA00022833"/>
    </source>
</evidence>
<dbReference type="PANTHER" id="PTHR22763">
    <property type="entry name" value="RING ZINC FINGER PROTEIN"/>
    <property type="match status" value="1"/>
</dbReference>
<dbReference type="GO" id="GO:0005789">
    <property type="term" value="C:endoplasmic reticulum membrane"/>
    <property type="evidence" value="ECO:0007669"/>
    <property type="project" value="UniProtKB-SubCell"/>
</dbReference>
<dbReference type="Pfam" id="PF13639">
    <property type="entry name" value="zf-RING_2"/>
    <property type="match status" value="1"/>
</dbReference>
<evidence type="ECO:0000256" key="5">
    <source>
        <dbReference type="ARBA" id="ARBA00022723"/>
    </source>
</evidence>
<dbReference type="AlphaFoldDB" id="A0A6J2U400"/>
<evidence type="ECO:0000256" key="2">
    <source>
        <dbReference type="ARBA" id="ARBA00004906"/>
    </source>
</evidence>
<dbReference type="Pfam" id="PF25563">
    <property type="entry name" value="TPR_SYVN1_N"/>
    <property type="match status" value="1"/>
</dbReference>
<dbReference type="GO" id="GO:0008270">
    <property type="term" value="F:zinc ion binding"/>
    <property type="evidence" value="ECO:0007669"/>
    <property type="project" value="UniProtKB-KW"/>
</dbReference>
<evidence type="ECO:0000256" key="6">
    <source>
        <dbReference type="ARBA" id="ARBA00022771"/>
    </source>
</evidence>
<feature type="region of interest" description="Disordered" evidence="11">
    <location>
        <begin position="583"/>
        <end position="613"/>
    </location>
</feature>
<organism evidence="14 15">
    <name type="scientific">Drosophila lebanonensis</name>
    <name type="common">Fruit fly</name>
    <name type="synonym">Scaptodrosophila lebanonensis</name>
    <dbReference type="NCBI Taxonomy" id="7225"/>
    <lineage>
        <taxon>Eukaryota</taxon>
        <taxon>Metazoa</taxon>
        <taxon>Ecdysozoa</taxon>
        <taxon>Arthropoda</taxon>
        <taxon>Hexapoda</taxon>
        <taxon>Insecta</taxon>
        <taxon>Pterygota</taxon>
        <taxon>Neoptera</taxon>
        <taxon>Endopterygota</taxon>
        <taxon>Diptera</taxon>
        <taxon>Brachycera</taxon>
        <taxon>Muscomorpha</taxon>
        <taxon>Ephydroidea</taxon>
        <taxon>Drosophilidae</taxon>
        <taxon>Scaptodrosophila</taxon>
    </lineage>
</organism>
<keyword evidence="6 10" id="KW-0863">Zinc-finger</keyword>
<dbReference type="GO" id="GO:0061630">
    <property type="term" value="F:ubiquitin protein ligase activity"/>
    <property type="evidence" value="ECO:0007669"/>
    <property type="project" value="UniProtKB-EC"/>
</dbReference>